<feature type="transmembrane region" description="Helical" evidence="2">
    <location>
        <begin position="333"/>
        <end position="359"/>
    </location>
</feature>
<proteinExistence type="predicted"/>
<sequence>MEAEHKTWRLSSTLKMSGKNRRIQESPRGDRSRCTCVLVLVLLGQCALIDAFRAAPPGARLEREVPATFEAESGHHLSQQPSTAGRSHPEDPPNLAADSLPGARRGRNTLATEPVHSSQFPHSDGELVSAAVYARGAAPSVSARFSPTLPPARVLPTPGDTSAATSPPAPAVVPETAAAPVSLTRSLEATALAMHASATDSPLPVGSVEHEHEVSTVLAADEEAGTQPVPGTVVPGPLRSENAVGENSPVSPQIPGLERPTEQERVQDAWSEERVGASTIARRDDSPFGERAPSQGVAAEQRSTKKETSDSQVTGDALAVQAAVAHGETRHSVALWALFADFVAMALLIASIPVVLSLARGRSWKFWKEEEMTFEGSCQGPGDADMGIPGFDEYSPGTRRNRSDRERLYYSPV</sequence>
<keyword evidence="2" id="KW-1133">Transmembrane helix</keyword>
<accession>A0A0F7U4X9</accession>
<organism evidence="3">
    <name type="scientific">Neospora caninum (strain Liverpool)</name>
    <dbReference type="NCBI Taxonomy" id="572307"/>
    <lineage>
        <taxon>Eukaryota</taxon>
        <taxon>Sar</taxon>
        <taxon>Alveolata</taxon>
        <taxon>Apicomplexa</taxon>
        <taxon>Conoidasida</taxon>
        <taxon>Coccidia</taxon>
        <taxon>Eucoccidiorida</taxon>
        <taxon>Eimeriorina</taxon>
        <taxon>Sarcocystidae</taxon>
        <taxon>Neospora</taxon>
    </lineage>
</organism>
<keyword evidence="2" id="KW-0472">Membrane</keyword>
<reference evidence="3" key="1">
    <citation type="journal article" date="2015" name="PLoS ONE">
        <title>Comprehensive Evaluation of Toxoplasma gondii VEG and Neospora caninum LIV Genomes with Tachyzoite Stage Transcriptome and Proteome Defines Novel Transcript Features.</title>
        <authorList>
            <person name="Ramaprasad A."/>
            <person name="Mourier T."/>
            <person name="Naeem R."/>
            <person name="Malas T.B."/>
            <person name="Moussa E."/>
            <person name="Panigrahi A."/>
            <person name="Vermont S.J."/>
            <person name="Otto T.D."/>
            <person name="Wastling J."/>
            <person name="Pain A."/>
        </authorList>
    </citation>
    <scope>NUCLEOTIDE SEQUENCE</scope>
    <source>
        <strain evidence="3">Liverpool</strain>
    </source>
</reference>
<feature type="compositionally biased region" description="Basic and acidic residues" evidence="1">
    <location>
        <begin position="259"/>
        <end position="288"/>
    </location>
</feature>
<feature type="region of interest" description="Disordered" evidence="1">
    <location>
        <begin position="392"/>
        <end position="413"/>
    </location>
</feature>
<evidence type="ECO:0000256" key="2">
    <source>
        <dbReference type="SAM" id="Phobius"/>
    </source>
</evidence>
<feature type="region of interest" description="Disordered" evidence="1">
    <location>
        <begin position="219"/>
        <end position="314"/>
    </location>
</feature>
<feature type="compositionally biased region" description="Polar residues" evidence="1">
    <location>
        <begin position="76"/>
        <end position="85"/>
    </location>
</feature>
<feature type="region of interest" description="Disordered" evidence="1">
    <location>
        <begin position="71"/>
        <end position="107"/>
    </location>
</feature>
<feature type="compositionally biased region" description="Low complexity" evidence="1">
    <location>
        <begin position="156"/>
        <end position="172"/>
    </location>
</feature>
<feature type="region of interest" description="Disordered" evidence="1">
    <location>
        <begin position="1"/>
        <end position="28"/>
    </location>
</feature>
<protein>
    <submittedName>
        <fullName evidence="3">Ppg3, putative</fullName>
    </submittedName>
</protein>
<keyword evidence="2" id="KW-0812">Transmembrane</keyword>
<dbReference type="EMBL" id="LN714477">
    <property type="protein sequence ID" value="CEL64854.1"/>
    <property type="molecule type" value="Genomic_DNA"/>
</dbReference>
<feature type="compositionally biased region" description="Low complexity" evidence="1">
    <location>
        <begin position="225"/>
        <end position="237"/>
    </location>
</feature>
<gene>
    <name evidence="3" type="ORF">BN1204_007270</name>
</gene>
<feature type="region of interest" description="Disordered" evidence="1">
    <location>
        <begin position="140"/>
        <end position="172"/>
    </location>
</feature>
<evidence type="ECO:0000313" key="3">
    <source>
        <dbReference type="EMBL" id="CEL64854.1"/>
    </source>
</evidence>
<feature type="compositionally biased region" description="Basic and acidic residues" evidence="1">
    <location>
        <begin position="401"/>
        <end position="413"/>
    </location>
</feature>
<name>A0A0F7U4X9_NEOCL</name>
<evidence type="ECO:0000256" key="1">
    <source>
        <dbReference type="SAM" id="MobiDB-lite"/>
    </source>
</evidence>
<dbReference type="AlphaFoldDB" id="A0A0F7U4X9"/>